<evidence type="ECO:0000256" key="1">
    <source>
        <dbReference type="SAM" id="Phobius"/>
    </source>
</evidence>
<keyword evidence="3" id="KW-1185">Reference proteome</keyword>
<dbReference type="AlphaFoldDB" id="I4EI53"/>
<organism evidence="2 3">
    <name type="scientific">Nitrolancea hollandica Lb</name>
    <dbReference type="NCBI Taxonomy" id="1129897"/>
    <lineage>
        <taxon>Bacteria</taxon>
        <taxon>Pseudomonadati</taxon>
        <taxon>Thermomicrobiota</taxon>
        <taxon>Thermomicrobia</taxon>
        <taxon>Sphaerobacterales</taxon>
        <taxon>Sphaerobacterineae</taxon>
        <taxon>Sphaerobacteraceae</taxon>
        <taxon>Nitrolancea</taxon>
    </lineage>
</organism>
<keyword evidence="1" id="KW-0472">Membrane</keyword>
<evidence type="ECO:0000313" key="2">
    <source>
        <dbReference type="EMBL" id="CCF84365.1"/>
    </source>
</evidence>
<feature type="transmembrane region" description="Helical" evidence="1">
    <location>
        <begin position="15"/>
        <end position="36"/>
    </location>
</feature>
<proteinExistence type="predicted"/>
<name>I4EI53_9BACT</name>
<dbReference type="EMBL" id="CAGS01000262">
    <property type="protein sequence ID" value="CCF84365.1"/>
    <property type="molecule type" value="Genomic_DNA"/>
</dbReference>
<accession>I4EI53</accession>
<dbReference type="Proteomes" id="UP000004221">
    <property type="component" value="Unassembled WGS sequence"/>
</dbReference>
<evidence type="ECO:0000313" key="3">
    <source>
        <dbReference type="Proteomes" id="UP000004221"/>
    </source>
</evidence>
<reference evidence="2 3" key="1">
    <citation type="journal article" date="2012" name="ISME J.">
        <title>Nitrification expanded: discovery, physiology and genomics of a nitrite-oxidizing bacterium from the phylum Chloroflexi.</title>
        <authorList>
            <person name="Sorokin D.Y."/>
            <person name="Lucker S."/>
            <person name="Vejmelkova D."/>
            <person name="Kostrikina N.A."/>
            <person name="Kleerebezem R."/>
            <person name="Rijpstra W.I."/>
            <person name="Damste J.S."/>
            <person name="Le Paslier D."/>
            <person name="Muyzer G."/>
            <person name="Wagner M."/>
            <person name="van Loosdrecht M.C."/>
            <person name="Daims H."/>
        </authorList>
    </citation>
    <scope>NUCLEOTIDE SEQUENCE [LARGE SCALE GENOMIC DNA]</scope>
    <source>
        <strain evidence="3">none</strain>
    </source>
</reference>
<keyword evidence="1" id="KW-1133">Transmembrane helix</keyword>
<protein>
    <submittedName>
        <fullName evidence="2">Uncharacterized protein</fullName>
    </submittedName>
</protein>
<gene>
    <name evidence="2" type="ORF">NITHO_3340007</name>
</gene>
<sequence length="59" mass="6799">MTLIGERPLDLFQQVPIFFIQFMIMHITHVSLLAILHPHTAIQAIPVQLPQTTTEMRGY</sequence>
<comment type="caution">
    <text evidence="2">The sequence shown here is derived from an EMBL/GenBank/DDBJ whole genome shotgun (WGS) entry which is preliminary data.</text>
</comment>
<keyword evidence="1" id="KW-0812">Transmembrane</keyword>